<keyword evidence="3" id="KW-1185">Reference proteome</keyword>
<dbReference type="AlphaFoldDB" id="I7KGL8"/>
<keyword evidence="1" id="KW-0732">Signal</keyword>
<proteinExistence type="predicted"/>
<gene>
    <name evidence="2" type="ORF">BN55_07340</name>
</gene>
<evidence type="ECO:0000313" key="2">
    <source>
        <dbReference type="EMBL" id="CCI81365.1"/>
    </source>
</evidence>
<evidence type="ECO:0008006" key="4">
    <source>
        <dbReference type="Google" id="ProtNLM"/>
    </source>
</evidence>
<dbReference type="Proteomes" id="UP000009320">
    <property type="component" value="Unassembled WGS sequence"/>
</dbReference>
<dbReference type="PATRIC" id="fig|1423758.3.peg.1217"/>
<feature type="chain" id="PRO_5009961865" description="Surface layer protein A domain-containing protein" evidence="1">
    <location>
        <begin position="31"/>
        <end position="174"/>
    </location>
</feature>
<evidence type="ECO:0000256" key="1">
    <source>
        <dbReference type="SAM" id="SignalP"/>
    </source>
</evidence>
<feature type="signal peptide" evidence="1">
    <location>
        <begin position="1"/>
        <end position="30"/>
    </location>
</feature>
<dbReference type="Gene3D" id="3.40.10.10">
    <property type="entry name" value="DNA Methylphosphotriester Repair Domain"/>
    <property type="match status" value="1"/>
</dbReference>
<name>I7KGL8_9LACO</name>
<dbReference type="InterPro" id="IPR035451">
    <property type="entry name" value="Ada-like_dom_sf"/>
</dbReference>
<evidence type="ECO:0000313" key="3">
    <source>
        <dbReference type="Proteomes" id="UP000009320"/>
    </source>
</evidence>
<dbReference type="OrthoDB" id="2292214at2"/>
<comment type="caution">
    <text evidence="2">The sequence shown here is derived from an EMBL/GenBank/DDBJ whole genome shotgun (WGS) entry which is preliminary data.</text>
</comment>
<organism evidence="2 3">
    <name type="scientific">Lactobacillus hominis DSM 23910 = CRBIP 24.179</name>
    <dbReference type="NCBI Taxonomy" id="1423758"/>
    <lineage>
        <taxon>Bacteria</taxon>
        <taxon>Bacillati</taxon>
        <taxon>Bacillota</taxon>
        <taxon>Bacilli</taxon>
        <taxon>Lactobacillales</taxon>
        <taxon>Lactobacillaceae</taxon>
        <taxon>Lactobacillus</taxon>
    </lineage>
</organism>
<dbReference type="RefSeq" id="WP_008470088.1">
    <property type="nucleotide sequence ID" value="NZ_AYZP01000028.1"/>
</dbReference>
<reference evidence="2 3" key="1">
    <citation type="submission" date="2012-06" db="EMBL/GenBank/DDBJ databases">
        <title>Draft Genome Sequence of Lactobacillus hominis Strain CRBIP 24.179T, isolated from human intestine.</title>
        <authorList>
            <person name="Cousin S."/>
            <person name="Ma L."/>
            <person name="Bizet C."/>
            <person name="Loux V."/>
            <person name="Bouchier C."/>
            <person name="Clermont D."/>
            <person name="Creno S."/>
        </authorList>
    </citation>
    <scope>NUCLEOTIDE SEQUENCE [LARGE SCALE GENOMIC DNA]</scope>
    <source>
        <strain evidence="3">CRBIP 24.179T</strain>
    </source>
</reference>
<protein>
    <recommendedName>
        <fullName evidence="4">Surface layer protein A domain-containing protein</fullName>
    </recommendedName>
</protein>
<dbReference type="EMBL" id="CAKE01000002">
    <property type="protein sequence ID" value="CCI81365.1"/>
    <property type="molecule type" value="Genomic_DNA"/>
</dbReference>
<accession>I7KGL8</accession>
<sequence>MKKFTKMLAVLATAFTMFVGADLASNQVQAATNETPVHGVLTVKYNGRGRVNLLDNNGKYQMQYVSKNSRWKVFAKATINGRVMYRIGSQRQWIPAQYSSIATGSAPVAKKAVAPAKKAVVSRHGGTNQVLVGNRRTKKYHLAGQETYHISPANRVYFSSEAQARAAGYTKSLK</sequence>
<dbReference type="SUPFAM" id="SSF57884">
    <property type="entry name" value="Ada DNA repair protein, N-terminal domain (N-Ada 10)"/>
    <property type="match status" value="1"/>
</dbReference>
<dbReference type="GeneID" id="82846641"/>
<dbReference type="STRING" id="1423758.FC41_GL001203"/>